<keyword evidence="8 27" id="KW-0712">Selenocysteine</keyword>
<proteinExistence type="inferred from homology"/>
<comment type="catalytic activity">
    <reaction evidence="22">
        <text>3'-iodo-L-thyronine + iodide + A + H(+) = 3,3'-diiodo-L-thyronine + AH2</text>
        <dbReference type="Rhea" id="RHEA:83779"/>
        <dbReference type="ChEBI" id="CHEBI:13193"/>
        <dbReference type="ChEBI" id="CHEBI:15378"/>
        <dbReference type="ChEBI" id="CHEBI:16382"/>
        <dbReference type="ChEBI" id="CHEBI:17499"/>
        <dbReference type="ChEBI" id="CHEBI:176514"/>
        <dbReference type="ChEBI" id="CHEBI:232695"/>
    </reaction>
    <physiologicalReaction direction="right-to-left" evidence="22">
        <dbReference type="Rhea" id="RHEA:83781"/>
    </physiologicalReaction>
</comment>
<comment type="catalytic activity">
    <reaction evidence="24">
        <text>3-iodo-L-thyronine + iodide + A + H(+) = 3,5-diiodo-L-thyronine + AH2</text>
        <dbReference type="Rhea" id="RHEA:82895"/>
        <dbReference type="ChEBI" id="CHEBI:13193"/>
        <dbReference type="ChEBI" id="CHEBI:15378"/>
        <dbReference type="ChEBI" id="CHEBI:16382"/>
        <dbReference type="ChEBI" id="CHEBI:17499"/>
        <dbReference type="ChEBI" id="CHEBI:232626"/>
        <dbReference type="ChEBI" id="CHEBI:232627"/>
    </reaction>
    <physiologicalReaction direction="right-to-left" evidence="24">
        <dbReference type="Rhea" id="RHEA:82897"/>
    </physiologicalReaction>
</comment>
<comment type="similarity">
    <text evidence="3 27">Belongs to the iodothyronine deiodinase family.</text>
</comment>
<dbReference type="InterPro" id="IPR000643">
    <property type="entry name" value="Iodothyronine_deiodinase"/>
</dbReference>
<keyword evidence="12" id="KW-0472">Membrane</keyword>
<dbReference type="InterPro" id="IPR036249">
    <property type="entry name" value="Thioredoxin-like_sf"/>
</dbReference>
<keyword evidence="6" id="KW-0812">Transmembrane</keyword>
<evidence type="ECO:0000256" key="7">
    <source>
        <dbReference type="ARBA" id="ARBA00022753"/>
    </source>
</evidence>
<dbReference type="Gene3D" id="3.40.30.10">
    <property type="entry name" value="Glutaredoxin"/>
    <property type="match status" value="1"/>
</dbReference>
<comment type="catalytic activity">
    <reaction evidence="21">
        <text>3',5'-diiodothyronamine + iodide + A + H(+) = 3,3',5'-triiodothyronamine + AH2</text>
        <dbReference type="Rhea" id="RHEA:83799"/>
        <dbReference type="ChEBI" id="CHEBI:13193"/>
        <dbReference type="ChEBI" id="CHEBI:15378"/>
        <dbReference type="ChEBI" id="CHEBI:16382"/>
        <dbReference type="ChEBI" id="CHEBI:17499"/>
        <dbReference type="ChEBI" id="CHEBI:233342"/>
        <dbReference type="ChEBI" id="CHEBI:233343"/>
    </reaction>
    <physiologicalReaction direction="right-to-left" evidence="21">
        <dbReference type="Rhea" id="RHEA:83801"/>
    </physiologicalReaction>
</comment>
<comment type="catalytic activity">
    <reaction evidence="16">
        <text>3'-iodothyronamine + iodide + A + H(+) = 3,3'-diiodothyronamine + AH2</text>
        <dbReference type="Rhea" id="RHEA:83815"/>
        <dbReference type="ChEBI" id="CHEBI:13193"/>
        <dbReference type="ChEBI" id="CHEBI:15378"/>
        <dbReference type="ChEBI" id="CHEBI:16382"/>
        <dbReference type="ChEBI" id="CHEBI:17499"/>
        <dbReference type="ChEBI" id="CHEBI:233339"/>
        <dbReference type="ChEBI" id="CHEBI:233341"/>
    </reaction>
    <physiologicalReaction direction="right-to-left" evidence="16">
        <dbReference type="Rhea" id="RHEA:83817"/>
    </physiologicalReaction>
</comment>
<dbReference type="InterPro" id="IPR008261">
    <property type="entry name" value="Iodothyronine_deiodinase_AS"/>
</dbReference>
<dbReference type="Proteomes" id="UP000314985">
    <property type="component" value="Chromosome 7"/>
</dbReference>
<dbReference type="GO" id="GO:0005886">
    <property type="term" value="C:plasma membrane"/>
    <property type="evidence" value="ECO:0007669"/>
    <property type="project" value="UniProtKB-SubCell"/>
</dbReference>
<dbReference type="PANTHER" id="PTHR11781">
    <property type="entry name" value="IODOTHYRONINE DEIODINASE"/>
    <property type="match status" value="1"/>
</dbReference>
<comment type="subcellular location">
    <subcellularLocation>
        <location evidence="1">Cell membrane</location>
        <topology evidence="1">Single-pass type II membrane protein</topology>
    </subcellularLocation>
    <subcellularLocation>
        <location evidence="2">Endosome membrane</location>
        <topology evidence="2">Single-pass type II membrane protein</topology>
    </subcellularLocation>
</comment>
<comment type="catalytic activity">
    <reaction evidence="20">
        <text>3,3',5'-triiodothyronamine + iodide + A + H(+) = 3,3',5,5'-tetraiodothyronamine + AH2</text>
        <dbReference type="Rhea" id="RHEA:83807"/>
        <dbReference type="ChEBI" id="CHEBI:13193"/>
        <dbReference type="ChEBI" id="CHEBI:15378"/>
        <dbReference type="ChEBI" id="CHEBI:16382"/>
        <dbReference type="ChEBI" id="CHEBI:17499"/>
        <dbReference type="ChEBI" id="CHEBI:233343"/>
        <dbReference type="ChEBI" id="CHEBI:233344"/>
    </reaction>
    <physiologicalReaction direction="right-to-left" evidence="20">
        <dbReference type="Rhea" id="RHEA:83809"/>
    </physiologicalReaction>
</comment>
<evidence type="ECO:0000256" key="8">
    <source>
        <dbReference type="ARBA" id="ARBA00022933"/>
    </source>
</evidence>
<evidence type="ECO:0000256" key="5">
    <source>
        <dbReference type="ARBA" id="ARBA00022534"/>
    </source>
</evidence>
<dbReference type="Ensembl" id="ENSSSCT00045042986.1">
    <property type="protein sequence ID" value="ENSSSCP00045029862.1"/>
    <property type="gene ID" value="ENSSSCG00045025209.1"/>
</dbReference>
<evidence type="ECO:0000256" key="21">
    <source>
        <dbReference type="ARBA" id="ARBA00093249"/>
    </source>
</evidence>
<dbReference type="Pfam" id="PF00837">
    <property type="entry name" value="T4_deiodinase"/>
    <property type="match status" value="1"/>
</dbReference>
<evidence type="ECO:0000256" key="20">
    <source>
        <dbReference type="ARBA" id="ARBA00093239"/>
    </source>
</evidence>
<comment type="subunit">
    <text evidence="15">Monomer. Homodimer. May undergo minor heretodimerization with DIO1 and DIO2.</text>
</comment>
<comment type="catalytic activity">
    <reaction evidence="17">
        <text>3-iodothyronamine + iodide + A + H(+) = 3,5-diiodothyronamine + AH2</text>
        <dbReference type="Rhea" id="RHEA:83823"/>
        <dbReference type="ChEBI" id="CHEBI:13193"/>
        <dbReference type="ChEBI" id="CHEBI:15378"/>
        <dbReference type="ChEBI" id="CHEBI:16382"/>
        <dbReference type="ChEBI" id="CHEBI:17499"/>
        <dbReference type="ChEBI" id="CHEBI:231647"/>
        <dbReference type="ChEBI" id="CHEBI:233340"/>
    </reaction>
    <physiologicalReaction direction="right-to-left" evidence="17">
        <dbReference type="Rhea" id="RHEA:83825"/>
    </physiologicalReaction>
</comment>
<dbReference type="GO" id="GO:0010008">
    <property type="term" value="C:endosome membrane"/>
    <property type="evidence" value="ECO:0007669"/>
    <property type="project" value="UniProtKB-SubCell"/>
</dbReference>
<protein>
    <recommendedName>
        <fullName evidence="27">Iodothyronine deiodinase</fullName>
    </recommendedName>
</protein>
<comment type="catalytic activity">
    <reaction evidence="25">
        <text>thyronamine + iodide + A + H(+) = 3-iodothyronamine + AH2</text>
        <dbReference type="Rhea" id="RHEA:83819"/>
        <dbReference type="ChEBI" id="CHEBI:13193"/>
        <dbReference type="ChEBI" id="CHEBI:15378"/>
        <dbReference type="ChEBI" id="CHEBI:16382"/>
        <dbReference type="ChEBI" id="CHEBI:17499"/>
        <dbReference type="ChEBI" id="CHEBI:231647"/>
        <dbReference type="ChEBI" id="CHEBI:233334"/>
    </reaction>
    <physiologicalReaction direction="right-to-left" evidence="25">
        <dbReference type="Rhea" id="RHEA:83821"/>
    </physiologicalReaction>
</comment>
<evidence type="ECO:0000256" key="15">
    <source>
        <dbReference type="ARBA" id="ARBA00065768"/>
    </source>
</evidence>
<comment type="catalytic activity">
    <reaction evidence="19">
        <text>L-thyronine + iodide + A + H(+) = 3-iodo-L-thyronine + AH2</text>
        <dbReference type="Rhea" id="RHEA:83771"/>
        <dbReference type="ChEBI" id="CHEBI:13193"/>
        <dbReference type="ChEBI" id="CHEBI:15378"/>
        <dbReference type="ChEBI" id="CHEBI:16382"/>
        <dbReference type="ChEBI" id="CHEBI:17499"/>
        <dbReference type="ChEBI" id="CHEBI:232627"/>
        <dbReference type="ChEBI" id="CHEBI:233333"/>
    </reaction>
    <physiologicalReaction direction="right-to-left" evidence="19">
        <dbReference type="Rhea" id="RHEA:83773"/>
    </physiologicalReaction>
</comment>
<keyword evidence="11 27" id="KW-0560">Oxidoreductase</keyword>
<accession>A0A4X1TK55</accession>
<evidence type="ECO:0000256" key="19">
    <source>
        <dbReference type="ARBA" id="ARBA00093217"/>
    </source>
</evidence>
<dbReference type="Ensembl" id="ENSSSCT00070020802.1">
    <property type="protein sequence ID" value="ENSSSCP00070017209.1"/>
    <property type="gene ID" value="ENSSSCG00070010730.1"/>
</dbReference>
<dbReference type="GO" id="GO:0033798">
    <property type="term" value="F:thyroxine 5-deiodinase activity"/>
    <property type="evidence" value="ECO:0007669"/>
    <property type="project" value="UniProtKB-EC"/>
</dbReference>
<feature type="active site" evidence="26">
    <location>
        <position position="171"/>
    </location>
</feature>
<evidence type="ECO:0000256" key="11">
    <source>
        <dbReference type="ARBA" id="ARBA00023002"/>
    </source>
</evidence>
<keyword evidence="7" id="KW-0967">Endosome</keyword>
<evidence type="ECO:0000256" key="13">
    <source>
        <dbReference type="ARBA" id="ARBA00050376"/>
    </source>
</evidence>
<keyword evidence="9" id="KW-0735">Signal-anchor</keyword>
<comment type="catalytic activity">
    <reaction evidence="14">
        <text>3,3',5'-triiodo-L-thyronine + iodide + A + H(+) = L-thyroxine + AH2</text>
        <dbReference type="Rhea" id="RHEA:18897"/>
        <dbReference type="ChEBI" id="CHEBI:13193"/>
        <dbReference type="ChEBI" id="CHEBI:15378"/>
        <dbReference type="ChEBI" id="CHEBI:16382"/>
        <dbReference type="ChEBI" id="CHEBI:17499"/>
        <dbReference type="ChEBI" id="CHEBI:57261"/>
        <dbReference type="ChEBI" id="CHEBI:58448"/>
        <dbReference type="EC" id="1.21.99.3"/>
    </reaction>
    <physiologicalReaction direction="right-to-left" evidence="14">
        <dbReference type="Rhea" id="RHEA:18899"/>
    </physiologicalReaction>
</comment>
<keyword evidence="4" id="KW-1003">Cell membrane</keyword>
<evidence type="ECO:0000256" key="6">
    <source>
        <dbReference type="ARBA" id="ARBA00022692"/>
    </source>
</evidence>
<comment type="function">
    <text evidence="27">Responsible for the deiodination of T4 (3,5,3',5'-tetraiodothyronine).</text>
</comment>
<sequence length="305" mass="34027">MPGQAGRRRLVGGGCRGSQGPLGGAATMLRSLLLHSLRLCAQTASCLVLFPRFLGTACMLWLLDFLCIRKHLLGRRRRGEPETEVELNSDGDEMPPDDPPICVSDDNRLCTLASLRAVWHGQKLDFFKQAHEGGPAPNSEVVLPDGFQNQHILDYARGNRPLVLNFGSCTCPPFMARMSAFQRLVTKYQRDVDFLIIYIEEAHPSDGWVTTDSPYSIPQHRSLEDRVSAARVLQQGAPECSLVLDTMANSSSSAYGAYFERLYVIQSGTIMYQGGRGPDGYQVSELRTWLERYDQQLHGPQPRRV</sequence>
<evidence type="ECO:0000256" key="2">
    <source>
        <dbReference type="ARBA" id="ARBA00004639"/>
    </source>
</evidence>
<evidence type="ECO:0000256" key="17">
    <source>
        <dbReference type="ARBA" id="ARBA00093185"/>
    </source>
</evidence>
<evidence type="ECO:0000256" key="9">
    <source>
        <dbReference type="ARBA" id="ARBA00022968"/>
    </source>
</evidence>
<dbReference type="PIRSF" id="PIRSF500144">
    <property type="entry name" value="IODI_III"/>
    <property type="match status" value="1"/>
</dbReference>
<keyword evidence="10" id="KW-1133">Transmembrane helix</keyword>
<dbReference type="Proteomes" id="UP000694728">
    <property type="component" value="Unplaced"/>
</dbReference>
<dbReference type="PANTHER" id="PTHR11781:SF4">
    <property type="entry name" value="THYROXINE 5-DEIODINASE"/>
    <property type="match status" value="1"/>
</dbReference>
<evidence type="ECO:0000256" key="25">
    <source>
        <dbReference type="ARBA" id="ARBA00093272"/>
    </source>
</evidence>
<organism evidence="28 29">
    <name type="scientific">Sus scrofa</name>
    <name type="common">Pig</name>
    <dbReference type="NCBI Taxonomy" id="9823"/>
    <lineage>
        <taxon>Eukaryota</taxon>
        <taxon>Metazoa</taxon>
        <taxon>Chordata</taxon>
        <taxon>Craniata</taxon>
        <taxon>Vertebrata</taxon>
        <taxon>Euteleostomi</taxon>
        <taxon>Mammalia</taxon>
        <taxon>Eutheria</taxon>
        <taxon>Laurasiatheria</taxon>
        <taxon>Artiodactyla</taxon>
        <taxon>Suina</taxon>
        <taxon>Suidae</taxon>
        <taxon>Sus</taxon>
    </lineage>
</organism>
<evidence type="ECO:0000256" key="14">
    <source>
        <dbReference type="ARBA" id="ARBA00051947"/>
    </source>
</evidence>
<comment type="catalytic activity">
    <reaction evidence="18">
        <text>3,3'-diiodothyronamine + iodide + A + H(+) = 3,3',5-triiodothyronamine + AH2</text>
        <dbReference type="Rhea" id="RHEA:83811"/>
        <dbReference type="ChEBI" id="CHEBI:13193"/>
        <dbReference type="ChEBI" id="CHEBI:15378"/>
        <dbReference type="ChEBI" id="CHEBI:16382"/>
        <dbReference type="ChEBI" id="CHEBI:17499"/>
        <dbReference type="ChEBI" id="CHEBI:233341"/>
        <dbReference type="ChEBI" id="CHEBI:233426"/>
    </reaction>
    <physiologicalReaction direction="right-to-left" evidence="18">
        <dbReference type="Rhea" id="RHEA:83813"/>
    </physiologicalReaction>
</comment>
<dbReference type="SUPFAM" id="SSF52833">
    <property type="entry name" value="Thioredoxin-like"/>
    <property type="match status" value="1"/>
</dbReference>
<evidence type="ECO:0000256" key="24">
    <source>
        <dbReference type="ARBA" id="ARBA00093269"/>
    </source>
</evidence>
<name>A0A4X1TK55_PIG</name>
<evidence type="ECO:0000256" key="22">
    <source>
        <dbReference type="ARBA" id="ARBA00093252"/>
    </source>
</evidence>
<dbReference type="GO" id="GO:0042446">
    <property type="term" value="P:hormone biosynthetic process"/>
    <property type="evidence" value="ECO:0007669"/>
    <property type="project" value="UniProtKB-KW"/>
</dbReference>
<dbReference type="GO" id="GO:0004800">
    <property type="term" value="F:thyroxine 5'-deiodinase activity"/>
    <property type="evidence" value="ECO:0007669"/>
    <property type="project" value="InterPro"/>
</dbReference>
<evidence type="ECO:0000256" key="16">
    <source>
        <dbReference type="ARBA" id="ARBA00093180"/>
    </source>
</evidence>
<evidence type="ECO:0000256" key="1">
    <source>
        <dbReference type="ARBA" id="ARBA00004401"/>
    </source>
</evidence>
<dbReference type="PROSITE" id="PS01205">
    <property type="entry name" value="T4_DEIODINASE"/>
    <property type="match status" value="1"/>
</dbReference>
<evidence type="ECO:0000313" key="29">
    <source>
        <dbReference type="Proteomes" id="UP000314985"/>
    </source>
</evidence>
<comment type="catalytic activity">
    <reaction evidence="13">
        <text>3,3'-diiodo-L-thyronine + iodide + A + H(+) = 3,3',5-triiodo-L-thyronine + AH2</text>
        <dbReference type="Rhea" id="RHEA:82571"/>
        <dbReference type="ChEBI" id="CHEBI:13193"/>
        <dbReference type="ChEBI" id="CHEBI:15378"/>
        <dbReference type="ChEBI" id="CHEBI:16382"/>
        <dbReference type="ChEBI" id="CHEBI:17499"/>
        <dbReference type="ChEBI" id="CHEBI:176514"/>
        <dbReference type="ChEBI" id="CHEBI:533015"/>
    </reaction>
    <physiologicalReaction direction="right-to-left" evidence="13">
        <dbReference type="Rhea" id="RHEA:82573"/>
    </physiologicalReaction>
</comment>
<keyword evidence="5 27" id="KW-0893">Thyroid hormones biosynthesis</keyword>
<comment type="catalytic activity">
    <reaction evidence="23">
        <text>3',5'-diiodo-L-thyronine + iodide + A + H(+) = 3,3',5'-triiodo-L-thyronine + AH2</text>
        <dbReference type="Rhea" id="RHEA:83775"/>
        <dbReference type="ChEBI" id="CHEBI:13193"/>
        <dbReference type="ChEBI" id="CHEBI:15378"/>
        <dbReference type="ChEBI" id="CHEBI:16382"/>
        <dbReference type="ChEBI" id="CHEBI:17499"/>
        <dbReference type="ChEBI" id="CHEBI:57261"/>
        <dbReference type="ChEBI" id="CHEBI:195762"/>
    </reaction>
    <physiologicalReaction direction="right-to-left" evidence="23">
        <dbReference type="Rhea" id="RHEA:83777"/>
    </physiologicalReaction>
</comment>
<reference evidence="28" key="2">
    <citation type="submission" date="2025-08" db="UniProtKB">
        <authorList>
            <consortium name="Ensembl"/>
        </authorList>
    </citation>
    <scope>IDENTIFICATION</scope>
</reference>
<evidence type="ECO:0000256" key="27">
    <source>
        <dbReference type="RuleBase" id="RU000676"/>
    </source>
</evidence>
<evidence type="ECO:0000313" key="28">
    <source>
        <dbReference type="Ensembl" id="ENSSSCP00070017209.1"/>
    </source>
</evidence>
<evidence type="ECO:0000256" key="23">
    <source>
        <dbReference type="ARBA" id="ARBA00093262"/>
    </source>
</evidence>
<evidence type="ECO:0000256" key="18">
    <source>
        <dbReference type="ARBA" id="ARBA00093211"/>
    </source>
</evidence>
<evidence type="ECO:0000256" key="3">
    <source>
        <dbReference type="ARBA" id="ARBA00010153"/>
    </source>
</evidence>
<dbReference type="InterPro" id="IPR027252">
    <property type="entry name" value="Iodothyronine_deiodinase_I/III"/>
</dbReference>
<evidence type="ECO:0000256" key="4">
    <source>
        <dbReference type="ARBA" id="ARBA00022475"/>
    </source>
</evidence>
<dbReference type="AlphaFoldDB" id="A0A4X1TK55"/>
<reference evidence="28 29" key="1">
    <citation type="submission" date="2017-08" db="EMBL/GenBank/DDBJ databases">
        <title>USMARCv1.0.</title>
        <authorList>
            <person name="Hannum G.I."/>
            <person name="Koren S."/>
            <person name="Schroeder S.G."/>
            <person name="Chin S.C."/>
            <person name="Nonneman D.J."/>
            <person name="Becker S.A."/>
            <person name="Rosen B.D."/>
            <person name="Bickhart D.M."/>
            <person name="Putnam N.H."/>
            <person name="Green R.E."/>
            <person name="Tuggle C.K."/>
            <person name="Liu H."/>
            <person name="Rohrer G.A."/>
            <person name="Warr A."/>
            <person name="Hall R."/>
            <person name="Kim K."/>
            <person name="Hume D.A."/>
            <person name="Talbot R."/>
            <person name="Chow W."/>
            <person name="Howe K."/>
            <person name="Schwartz A.S."/>
            <person name="Watson M."/>
            <person name="Archibald A.L."/>
            <person name="Phillippy A.M."/>
            <person name="Smith T.P.L."/>
        </authorList>
    </citation>
    <scope>NUCLEOTIDE SEQUENCE [LARGE SCALE GENOMIC DNA]</scope>
</reference>
<evidence type="ECO:0000256" key="10">
    <source>
        <dbReference type="ARBA" id="ARBA00022989"/>
    </source>
</evidence>
<dbReference type="PIRSF" id="PIRSF001330">
    <property type="entry name" value="IOD"/>
    <property type="match status" value="1"/>
</dbReference>
<evidence type="ECO:0000256" key="26">
    <source>
        <dbReference type="PROSITE-ProRule" id="PRU10107"/>
    </source>
</evidence>
<evidence type="ECO:0000256" key="12">
    <source>
        <dbReference type="ARBA" id="ARBA00023136"/>
    </source>
</evidence>